<dbReference type="Proteomes" id="UP000198577">
    <property type="component" value="Unassembled WGS sequence"/>
</dbReference>
<organism evidence="2 3">
    <name type="scientific">Caldicoprobacter faecalis</name>
    <dbReference type="NCBI Taxonomy" id="937334"/>
    <lineage>
        <taxon>Bacteria</taxon>
        <taxon>Bacillati</taxon>
        <taxon>Bacillota</taxon>
        <taxon>Clostridia</taxon>
        <taxon>Caldicoprobacterales</taxon>
        <taxon>Caldicoprobacteraceae</taxon>
        <taxon>Caldicoprobacter</taxon>
    </lineage>
</organism>
<keyword evidence="1" id="KW-1133">Transmembrane helix</keyword>
<name>A0A1I5VHN2_9FIRM</name>
<dbReference type="RefSeq" id="WP_177206106.1">
    <property type="nucleotide sequence ID" value="NZ_FOXR01000011.1"/>
</dbReference>
<dbReference type="EMBL" id="FOXR01000011">
    <property type="protein sequence ID" value="SFQ06963.1"/>
    <property type="molecule type" value="Genomic_DNA"/>
</dbReference>
<keyword evidence="3" id="KW-1185">Reference proteome</keyword>
<proteinExistence type="predicted"/>
<dbReference type="AlphaFoldDB" id="A0A1I5VHN2"/>
<accession>A0A1I5VHN2</accession>
<evidence type="ECO:0000256" key="1">
    <source>
        <dbReference type="SAM" id="Phobius"/>
    </source>
</evidence>
<evidence type="ECO:0000313" key="2">
    <source>
        <dbReference type="EMBL" id="SFQ06963.1"/>
    </source>
</evidence>
<protein>
    <submittedName>
        <fullName evidence="2">Uncharacterized protein</fullName>
    </submittedName>
</protein>
<gene>
    <name evidence="2" type="ORF">SAMN05444406_11128</name>
</gene>
<dbReference type="STRING" id="937334.SAMN05444406_11128"/>
<keyword evidence="1" id="KW-0472">Membrane</keyword>
<feature type="transmembrane region" description="Helical" evidence="1">
    <location>
        <begin position="12"/>
        <end position="28"/>
    </location>
</feature>
<evidence type="ECO:0000313" key="3">
    <source>
        <dbReference type="Proteomes" id="UP000198577"/>
    </source>
</evidence>
<reference evidence="2 3" key="1">
    <citation type="submission" date="2016-10" db="EMBL/GenBank/DDBJ databases">
        <authorList>
            <person name="de Groot N.N."/>
        </authorList>
    </citation>
    <scope>NUCLEOTIDE SEQUENCE [LARGE SCALE GENOMIC DNA]</scope>
    <source>
        <strain evidence="2 3">DSM 20678</strain>
    </source>
</reference>
<keyword evidence="1" id="KW-0812">Transmembrane</keyword>
<feature type="transmembrane region" description="Helical" evidence="1">
    <location>
        <begin position="34"/>
        <end position="50"/>
    </location>
</feature>
<sequence length="57" mass="6510">MQLKEGVSSRFIYRLYLLLMGISVSFSIYSGEIFQNYCVLLILTVLMGKLKGGDMRL</sequence>